<protein>
    <submittedName>
        <fullName evidence="2">Uncharacterized protein</fullName>
    </submittedName>
</protein>
<reference evidence="2" key="1">
    <citation type="submission" date="2021-03" db="EMBL/GenBank/DDBJ databases">
        <title>Draft genome sequence of rust myrtle Austropuccinia psidii MF-1, a brazilian biotype.</title>
        <authorList>
            <person name="Quecine M.C."/>
            <person name="Pachon D.M.R."/>
            <person name="Bonatelli M.L."/>
            <person name="Correr F.H."/>
            <person name="Franceschini L.M."/>
            <person name="Leite T.F."/>
            <person name="Margarido G.R.A."/>
            <person name="Almeida C.A."/>
            <person name="Ferrarezi J.A."/>
            <person name="Labate C.A."/>
        </authorList>
    </citation>
    <scope>NUCLEOTIDE SEQUENCE</scope>
    <source>
        <strain evidence="2">MF-1</strain>
    </source>
</reference>
<proteinExistence type="predicted"/>
<name>A0A9Q3GFE8_9BASI</name>
<evidence type="ECO:0000256" key="1">
    <source>
        <dbReference type="SAM" id="MobiDB-lite"/>
    </source>
</evidence>
<dbReference type="EMBL" id="AVOT02000989">
    <property type="protein sequence ID" value="MBW0465249.1"/>
    <property type="molecule type" value="Genomic_DNA"/>
</dbReference>
<feature type="region of interest" description="Disordered" evidence="1">
    <location>
        <begin position="1"/>
        <end position="138"/>
    </location>
</feature>
<feature type="compositionally biased region" description="Basic and acidic residues" evidence="1">
    <location>
        <begin position="100"/>
        <end position="110"/>
    </location>
</feature>
<dbReference type="Proteomes" id="UP000765509">
    <property type="component" value="Unassembled WGS sequence"/>
</dbReference>
<comment type="caution">
    <text evidence="2">The sequence shown here is derived from an EMBL/GenBank/DDBJ whole genome shotgun (WGS) entry which is preliminary data.</text>
</comment>
<feature type="compositionally biased region" description="Polar residues" evidence="1">
    <location>
        <begin position="89"/>
        <end position="99"/>
    </location>
</feature>
<evidence type="ECO:0000313" key="2">
    <source>
        <dbReference type="EMBL" id="MBW0465249.1"/>
    </source>
</evidence>
<evidence type="ECO:0000313" key="3">
    <source>
        <dbReference type="Proteomes" id="UP000765509"/>
    </source>
</evidence>
<accession>A0A9Q3GFE8</accession>
<gene>
    <name evidence="2" type="ORF">O181_004964</name>
</gene>
<organism evidence="2 3">
    <name type="scientific">Austropuccinia psidii MF-1</name>
    <dbReference type="NCBI Taxonomy" id="1389203"/>
    <lineage>
        <taxon>Eukaryota</taxon>
        <taxon>Fungi</taxon>
        <taxon>Dikarya</taxon>
        <taxon>Basidiomycota</taxon>
        <taxon>Pucciniomycotina</taxon>
        <taxon>Pucciniomycetes</taxon>
        <taxon>Pucciniales</taxon>
        <taxon>Sphaerophragmiaceae</taxon>
        <taxon>Austropuccinia</taxon>
    </lineage>
</organism>
<keyword evidence="3" id="KW-1185">Reference proteome</keyword>
<feature type="compositionally biased region" description="Polar residues" evidence="1">
    <location>
        <begin position="44"/>
        <end position="59"/>
    </location>
</feature>
<dbReference type="AlphaFoldDB" id="A0A9Q3GFE8"/>
<sequence length="138" mass="15529">MSPLHLRNLRIPRSQPENRPGIFRTRKSAYGHHSGCQGVEGNHTHSAINLPIQQETQTRGLEGYRSSPSAPSTPERFIPMENGPEEVQPSFTLGRTQSRFPKDISQRDTLQRPYGNHQRLEYQQEAQTPGGKGSQDKG</sequence>